<sequence>MPRGRQFFSFAPLLQSFSPSRVLLLLCSCLLRRSLAAVDVTGHRHSSVAAPSPQPEMAADRGAWCGSSVTEDQITKYRATRVLPPVEEVAVRLAPVGEVSPHRAEGERVIFLSHLACGFALPLHPFFLTFLAFFDLRLHHLGANAIGTLAHFMAFCKSYLGIQPDLGLFCRLFRVRPQVQYTKGPLVVCGGASIYSRSQSGYPKFLLQDTVRLWQQSYFYVKNVADVDRINLPAFQDVESSRQNWDLKIYGDKAETDAMLARMRSLVTCQLTGRDITLSWMSRLMMPLQQRAHKMCFYSGRLDPTRLSRRDPRYHNLKEWLWTISKERLPENWKFSLAPYSRENRPPRVSSCSRNFCLFPLCYLLVLSG</sequence>
<protein>
    <submittedName>
        <fullName evidence="1">Uncharacterized protein</fullName>
    </submittedName>
</protein>
<keyword evidence="2" id="KW-1185">Reference proteome</keyword>
<proteinExistence type="predicted"/>
<dbReference type="Proteomes" id="UP001732700">
    <property type="component" value="Chromosome 2C"/>
</dbReference>
<evidence type="ECO:0000313" key="1">
    <source>
        <dbReference type="EnsemblPlants" id="AVESA.00010b.r2.2CG0289790.1.CDS.1"/>
    </source>
</evidence>
<dbReference type="EnsemblPlants" id="AVESA.00010b.r2.2CG0289790.1">
    <property type="protein sequence ID" value="AVESA.00010b.r2.2CG0289790.1.CDS.1"/>
    <property type="gene ID" value="AVESA.00010b.r2.2CG0289790"/>
</dbReference>
<organism evidence="1 2">
    <name type="scientific">Avena sativa</name>
    <name type="common">Oat</name>
    <dbReference type="NCBI Taxonomy" id="4498"/>
    <lineage>
        <taxon>Eukaryota</taxon>
        <taxon>Viridiplantae</taxon>
        <taxon>Streptophyta</taxon>
        <taxon>Embryophyta</taxon>
        <taxon>Tracheophyta</taxon>
        <taxon>Spermatophyta</taxon>
        <taxon>Magnoliopsida</taxon>
        <taxon>Liliopsida</taxon>
        <taxon>Poales</taxon>
        <taxon>Poaceae</taxon>
        <taxon>BOP clade</taxon>
        <taxon>Pooideae</taxon>
        <taxon>Poodae</taxon>
        <taxon>Poeae</taxon>
        <taxon>Poeae Chloroplast Group 1 (Aveneae type)</taxon>
        <taxon>Aveninae</taxon>
        <taxon>Avena</taxon>
    </lineage>
</organism>
<reference evidence="1" key="1">
    <citation type="submission" date="2021-05" db="EMBL/GenBank/DDBJ databases">
        <authorList>
            <person name="Scholz U."/>
            <person name="Mascher M."/>
            <person name="Fiebig A."/>
        </authorList>
    </citation>
    <scope>NUCLEOTIDE SEQUENCE [LARGE SCALE GENOMIC DNA]</scope>
</reference>
<reference evidence="1" key="2">
    <citation type="submission" date="2025-09" db="UniProtKB">
        <authorList>
            <consortium name="EnsemblPlants"/>
        </authorList>
    </citation>
    <scope>IDENTIFICATION</scope>
</reference>
<evidence type="ECO:0000313" key="2">
    <source>
        <dbReference type="Proteomes" id="UP001732700"/>
    </source>
</evidence>
<accession>A0ACD5UPR6</accession>
<name>A0ACD5UPR6_AVESA</name>